<dbReference type="InterPro" id="IPR001387">
    <property type="entry name" value="Cro/C1-type_HTH"/>
</dbReference>
<reference evidence="2" key="1">
    <citation type="submission" date="2022-06" db="EMBL/GenBank/DDBJ databases">
        <authorList>
            <person name="Goudenege D."/>
            <person name="Le Roux F."/>
        </authorList>
    </citation>
    <scope>NUCLEOTIDE SEQUENCE</scope>
    <source>
        <strain evidence="2">12-063</strain>
    </source>
</reference>
<proteinExistence type="predicted"/>
<dbReference type="PROSITE" id="PS50943">
    <property type="entry name" value="HTH_CROC1"/>
    <property type="match status" value="1"/>
</dbReference>
<feature type="domain" description="HTH cro/C1-type" evidence="1">
    <location>
        <begin position="22"/>
        <end position="70"/>
    </location>
</feature>
<keyword evidence="3" id="KW-1185">Reference proteome</keyword>
<evidence type="ECO:0000313" key="2">
    <source>
        <dbReference type="EMBL" id="CAH8189302.1"/>
    </source>
</evidence>
<dbReference type="SUPFAM" id="SSF47413">
    <property type="entry name" value="lambda repressor-like DNA-binding domains"/>
    <property type="match status" value="1"/>
</dbReference>
<dbReference type="InterPro" id="IPR010982">
    <property type="entry name" value="Lambda_DNA-bd_dom_sf"/>
</dbReference>
<evidence type="ECO:0000313" key="3">
    <source>
        <dbReference type="Proteomes" id="UP001152658"/>
    </source>
</evidence>
<accession>A0ABM9FHM0</accession>
<dbReference type="Proteomes" id="UP001152658">
    <property type="component" value="Unassembled WGS sequence"/>
</dbReference>
<evidence type="ECO:0000259" key="1">
    <source>
        <dbReference type="PROSITE" id="PS50943"/>
    </source>
</evidence>
<comment type="caution">
    <text evidence="2">The sequence shown here is derived from an EMBL/GenBank/DDBJ whole genome shotgun (WGS) entry which is preliminary data.</text>
</comment>
<dbReference type="EMBL" id="CALYLK010000001">
    <property type="protein sequence ID" value="CAH8189302.1"/>
    <property type="molecule type" value="Genomic_DNA"/>
</dbReference>
<gene>
    <name evidence="2" type="ORF">VAE063_1000109</name>
</gene>
<organism evidence="2 3">
    <name type="scientific">Vibrio aestuarianus</name>
    <dbReference type="NCBI Taxonomy" id="28171"/>
    <lineage>
        <taxon>Bacteria</taxon>
        <taxon>Pseudomonadati</taxon>
        <taxon>Pseudomonadota</taxon>
        <taxon>Gammaproteobacteria</taxon>
        <taxon>Vibrionales</taxon>
        <taxon>Vibrionaceae</taxon>
        <taxon>Vibrio</taxon>
    </lineage>
</organism>
<name>A0ABM9FHM0_9VIBR</name>
<protein>
    <submittedName>
        <fullName evidence="2">L-threonine 3-dehydrogenase</fullName>
    </submittedName>
</protein>
<sequence>MVEFNQEDRNALYDAWTSQKAKMHLTQMEVSKRLGISQVELSNLLRGNAPLSMGFINQFCQHLHIEPRNVLPSLKLNPNIGEKTISLQNRVSVDGEIQRVYIEGNQVIIDYVHHIH</sequence>
<dbReference type="Gene3D" id="1.10.260.40">
    <property type="entry name" value="lambda repressor-like DNA-binding domains"/>
    <property type="match status" value="1"/>
</dbReference>
<dbReference type="CDD" id="cd00093">
    <property type="entry name" value="HTH_XRE"/>
    <property type="match status" value="1"/>
</dbReference>